<dbReference type="AlphaFoldDB" id="A0A843YMP2"/>
<keyword evidence="3" id="KW-1185">Reference proteome</keyword>
<dbReference type="PROSITE" id="PS51257">
    <property type="entry name" value="PROKAR_LIPOPROTEIN"/>
    <property type="match status" value="1"/>
</dbReference>
<evidence type="ECO:0000313" key="3">
    <source>
        <dbReference type="Proteomes" id="UP000451565"/>
    </source>
</evidence>
<reference evidence="2 3" key="1">
    <citation type="submission" date="2019-10" db="EMBL/GenBank/DDBJ databases">
        <title>Glaciimonas soli sp. nov., a psychrophilic bacterium isolated from the forest soil of a high elevation mountain in Taiwan.</title>
        <authorList>
            <person name="Wang L.-T."/>
            <person name="Shieh W.Y."/>
        </authorList>
    </citation>
    <scope>NUCLEOTIDE SEQUENCE [LARGE SCALE GENOMIC DNA]</scope>
    <source>
        <strain evidence="2 3">GS1</strain>
    </source>
</reference>
<dbReference type="OrthoDB" id="8656856at2"/>
<proteinExistence type="predicted"/>
<sequence length="164" mass="18234">MRLTYSILFAATLALSACAAPVSNTTQAAIQNPESRVNIPMVPVDIACAAHPGVSYIHSFYVQEPFSQRMAGGLSCGGTGAFGYMLPRQWQPHMKVKVRWNRSIKGVDNWIEKTTTIRRYDTPETLFVHFFANDEVRVLSSSVYSNSKEHPILKSTTVAPPEEE</sequence>
<gene>
    <name evidence="2" type="ORF">GEV47_05775</name>
</gene>
<dbReference type="RefSeq" id="WP_153233699.1">
    <property type="nucleotide sequence ID" value="NZ_WINI01000001.1"/>
</dbReference>
<evidence type="ECO:0000256" key="1">
    <source>
        <dbReference type="SAM" id="SignalP"/>
    </source>
</evidence>
<accession>A0A843YMP2</accession>
<dbReference type="InterPro" id="IPR021733">
    <property type="entry name" value="DUF3304"/>
</dbReference>
<feature type="chain" id="PRO_5032908992" evidence="1">
    <location>
        <begin position="20"/>
        <end position="164"/>
    </location>
</feature>
<dbReference type="Pfam" id="PF11745">
    <property type="entry name" value="DUF3304"/>
    <property type="match status" value="1"/>
</dbReference>
<keyword evidence="1" id="KW-0732">Signal</keyword>
<evidence type="ECO:0000313" key="2">
    <source>
        <dbReference type="EMBL" id="MQR00190.1"/>
    </source>
</evidence>
<comment type="caution">
    <text evidence="2">The sequence shown here is derived from an EMBL/GenBank/DDBJ whole genome shotgun (WGS) entry which is preliminary data.</text>
</comment>
<feature type="signal peptide" evidence="1">
    <location>
        <begin position="1"/>
        <end position="19"/>
    </location>
</feature>
<name>A0A843YMP2_9BURK</name>
<protein>
    <submittedName>
        <fullName evidence="2">DUF3304 domain-containing protein</fullName>
    </submittedName>
</protein>
<dbReference type="EMBL" id="WINI01000001">
    <property type="protein sequence ID" value="MQR00190.1"/>
    <property type="molecule type" value="Genomic_DNA"/>
</dbReference>
<dbReference type="Proteomes" id="UP000451565">
    <property type="component" value="Unassembled WGS sequence"/>
</dbReference>
<organism evidence="2 3">
    <name type="scientific">Glaciimonas soli</name>
    <dbReference type="NCBI Taxonomy" id="2590999"/>
    <lineage>
        <taxon>Bacteria</taxon>
        <taxon>Pseudomonadati</taxon>
        <taxon>Pseudomonadota</taxon>
        <taxon>Betaproteobacteria</taxon>
        <taxon>Burkholderiales</taxon>
        <taxon>Oxalobacteraceae</taxon>
        <taxon>Glaciimonas</taxon>
    </lineage>
</organism>